<accession>A0A454XSX5</accession>
<evidence type="ECO:0000313" key="2">
    <source>
        <dbReference type="Proteomes" id="UP000005239"/>
    </source>
</evidence>
<dbReference type="Proteomes" id="UP000005239">
    <property type="component" value="Unassembled WGS sequence"/>
</dbReference>
<sequence>MSFSLRYSQTALALLATLFLSLGIMLSLNATGEGLFGRHKALEVVTFAFAIVTMVGVGVFTGVFLSEMLFWVLRTNIETIDELFQYLEQLDMQRAARPRSRRASAV</sequence>
<evidence type="ECO:0000313" key="1">
    <source>
        <dbReference type="EnsemblMetazoa" id="PPA07378.1"/>
    </source>
</evidence>
<organism evidence="1 2">
    <name type="scientific">Pristionchus pacificus</name>
    <name type="common">Parasitic nematode worm</name>
    <dbReference type="NCBI Taxonomy" id="54126"/>
    <lineage>
        <taxon>Eukaryota</taxon>
        <taxon>Metazoa</taxon>
        <taxon>Ecdysozoa</taxon>
        <taxon>Nematoda</taxon>
        <taxon>Chromadorea</taxon>
        <taxon>Rhabditida</taxon>
        <taxon>Rhabditina</taxon>
        <taxon>Diplogasteromorpha</taxon>
        <taxon>Diplogasteroidea</taxon>
        <taxon>Neodiplogasteridae</taxon>
        <taxon>Pristionchus</taxon>
    </lineage>
</organism>
<protein>
    <submittedName>
        <fullName evidence="1">Uncharacterized protein</fullName>
    </submittedName>
</protein>
<proteinExistence type="predicted"/>
<accession>A0A8R1U5X6</accession>
<keyword evidence="2" id="KW-1185">Reference proteome</keyword>
<name>A0A454XSX5_PRIPA</name>
<gene>
    <name evidence="1" type="primary">WBGene00096932</name>
</gene>
<reference evidence="1" key="2">
    <citation type="submission" date="2022-06" db="UniProtKB">
        <authorList>
            <consortium name="EnsemblMetazoa"/>
        </authorList>
    </citation>
    <scope>IDENTIFICATION</scope>
    <source>
        <strain evidence="1">PS312</strain>
    </source>
</reference>
<dbReference type="EnsemblMetazoa" id="PPA07378.1">
    <property type="protein sequence ID" value="PPA07378.1"/>
    <property type="gene ID" value="WBGene00096932"/>
</dbReference>
<dbReference type="AlphaFoldDB" id="A0A454XSX5"/>
<reference evidence="2" key="1">
    <citation type="journal article" date="2008" name="Nat. Genet.">
        <title>The Pristionchus pacificus genome provides a unique perspective on nematode lifestyle and parasitism.</title>
        <authorList>
            <person name="Dieterich C."/>
            <person name="Clifton S.W."/>
            <person name="Schuster L.N."/>
            <person name="Chinwalla A."/>
            <person name="Delehaunty K."/>
            <person name="Dinkelacker I."/>
            <person name="Fulton L."/>
            <person name="Fulton R."/>
            <person name="Godfrey J."/>
            <person name="Minx P."/>
            <person name="Mitreva M."/>
            <person name="Roeseler W."/>
            <person name="Tian H."/>
            <person name="Witte H."/>
            <person name="Yang S.P."/>
            <person name="Wilson R.K."/>
            <person name="Sommer R.J."/>
        </authorList>
    </citation>
    <scope>NUCLEOTIDE SEQUENCE [LARGE SCALE GENOMIC DNA]</scope>
    <source>
        <strain evidence="2">PS312</strain>
    </source>
</reference>